<dbReference type="AlphaFoldDB" id="A0A644WE09"/>
<comment type="caution">
    <text evidence="1">The sequence shown here is derived from an EMBL/GenBank/DDBJ whole genome shotgun (WGS) entry which is preliminary data.</text>
</comment>
<gene>
    <name evidence="1" type="ORF">SDC9_47941</name>
</gene>
<proteinExistence type="predicted"/>
<name>A0A644WE09_9ZZZZ</name>
<protein>
    <submittedName>
        <fullName evidence="1">Uncharacterized protein</fullName>
    </submittedName>
</protein>
<reference evidence="1" key="1">
    <citation type="submission" date="2019-08" db="EMBL/GenBank/DDBJ databases">
        <authorList>
            <person name="Kucharzyk K."/>
            <person name="Murdoch R.W."/>
            <person name="Higgins S."/>
            <person name="Loffler F."/>
        </authorList>
    </citation>
    <scope>NUCLEOTIDE SEQUENCE</scope>
</reference>
<sequence length="140" mass="15166">MLTSCHLVVGGLDFKAHLLQRKAYFSAGALTVVQGAKIKIPGFIVGLGGRLAFLIGLEKEKLALGTNIKGVIAHGYRFLQRAYQDTAGIAHKRSSVRIIDIADETRHLAVLRTPGENHKGIQIRVKILIGLLNAHKPLDG</sequence>
<dbReference type="EMBL" id="VSSQ01000815">
    <property type="protein sequence ID" value="MPM01701.1"/>
    <property type="molecule type" value="Genomic_DNA"/>
</dbReference>
<organism evidence="1">
    <name type="scientific">bioreactor metagenome</name>
    <dbReference type="NCBI Taxonomy" id="1076179"/>
    <lineage>
        <taxon>unclassified sequences</taxon>
        <taxon>metagenomes</taxon>
        <taxon>ecological metagenomes</taxon>
    </lineage>
</organism>
<accession>A0A644WE09</accession>
<evidence type="ECO:0000313" key="1">
    <source>
        <dbReference type="EMBL" id="MPM01701.1"/>
    </source>
</evidence>